<evidence type="ECO:0000313" key="1">
    <source>
        <dbReference type="EMBL" id="QMS85154.1"/>
    </source>
</evidence>
<accession>A0A7L7KT74</accession>
<name>A0A7L7KT74_9MOLU</name>
<sequence length="133" mass="15731">MEKIRMIPHTKQDMKELESYLRNNDLLDDEKIWFAGFPVHRGAEQNAIAANLFYGNKRLKIVTVKEDTIYFLHNHKNEFSVNKLGTVSHHIKVQLHWKVLHPIIEITTPNEDDISLQINKNKEQLKVFKNKMK</sequence>
<dbReference type="KEGG" id="xcl:G4Z02_05140"/>
<dbReference type="RefSeq" id="WP_258876930.1">
    <property type="nucleotide sequence ID" value="NZ_CP048914.1"/>
</dbReference>
<evidence type="ECO:0008006" key="3">
    <source>
        <dbReference type="Google" id="ProtNLM"/>
    </source>
</evidence>
<dbReference type="AlphaFoldDB" id="A0A7L7KT74"/>
<proteinExistence type="predicted"/>
<reference evidence="1 2" key="1">
    <citation type="submission" date="2020-02" db="EMBL/GenBank/DDBJ databases">
        <authorList>
            <person name="Zheng R.K."/>
            <person name="Sun C.M."/>
        </authorList>
    </citation>
    <scope>NUCLEOTIDE SEQUENCE [LARGE SCALE GENOMIC DNA]</scope>
    <source>
        <strain evidence="2">zrk13</strain>
    </source>
</reference>
<gene>
    <name evidence="1" type="ORF">G4Z02_05140</name>
</gene>
<organism evidence="1 2">
    <name type="scientific">Candidatus Xianfuyuplasma coldseepsis</name>
    <dbReference type="NCBI Taxonomy" id="2782163"/>
    <lineage>
        <taxon>Bacteria</taxon>
        <taxon>Bacillati</taxon>
        <taxon>Mycoplasmatota</taxon>
        <taxon>Mollicutes</taxon>
        <taxon>Candidatus Izemoplasmatales</taxon>
        <taxon>Candidatus Izemoplasmataceae</taxon>
        <taxon>Candidatus Xianfuyuplasma</taxon>
    </lineage>
</organism>
<protein>
    <recommendedName>
        <fullName evidence="3">YokE-like PH domain-containing protein</fullName>
    </recommendedName>
</protein>
<evidence type="ECO:0000313" key="2">
    <source>
        <dbReference type="Proteomes" id="UP000514720"/>
    </source>
</evidence>
<dbReference type="Proteomes" id="UP000514720">
    <property type="component" value="Chromosome"/>
</dbReference>
<keyword evidence="2" id="KW-1185">Reference proteome</keyword>
<dbReference type="EMBL" id="CP048914">
    <property type="protein sequence ID" value="QMS85154.1"/>
    <property type="molecule type" value="Genomic_DNA"/>
</dbReference>